<sequence>MYKKSLDSKPIESEHEIVLDHNYDGIQELDNNLPPWWLYMFYATIIFGVVYLARFHVFNEYDQASEFETEMEIARAQVEEWKKTAKDLIDVNTVTLLTDASDLNAGKEIFNQNCAACHKVDGGGGIGPNLTDSYWILGGGIKNIFNTISEGGRSGKGMVPWKTELKPAQIAQVASYVMQFEGTTPAEPKEPQGEIWNNPDAPDKMIIENPAKTIVTDSLQNSVVTNSKFN</sequence>
<dbReference type="InterPro" id="IPR032858">
    <property type="entry name" value="CcoP_N"/>
</dbReference>
<keyword evidence="2 4" id="KW-0479">Metal-binding</keyword>
<keyword evidence="6" id="KW-1133">Transmembrane helix</keyword>
<dbReference type="Gene3D" id="6.10.280.130">
    <property type="match status" value="1"/>
</dbReference>
<evidence type="ECO:0000256" key="1">
    <source>
        <dbReference type="ARBA" id="ARBA00022617"/>
    </source>
</evidence>
<dbReference type="RefSeq" id="WP_369385820.1">
    <property type="nucleotide sequence ID" value="NZ_BBML01000002.1"/>
</dbReference>
<dbReference type="GO" id="GO:0016491">
    <property type="term" value="F:oxidoreductase activity"/>
    <property type="evidence" value="ECO:0007669"/>
    <property type="project" value="UniProtKB-KW"/>
</dbReference>
<evidence type="ECO:0000256" key="2">
    <source>
        <dbReference type="ARBA" id="ARBA00022723"/>
    </source>
</evidence>
<keyword evidence="5" id="KW-0175">Coiled coil</keyword>
<dbReference type="InterPro" id="IPR036909">
    <property type="entry name" value="Cyt_c-like_dom_sf"/>
</dbReference>
<dbReference type="STRING" id="319236.BST91_07725"/>
<dbReference type="GO" id="GO:0046872">
    <property type="term" value="F:metal ion binding"/>
    <property type="evidence" value="ECO:0007669"/>
    <property type="project" value="UniProtKB-KW"/>
</dbReference>
<dbReference type="AlphaFoldDB" id="A0A090Q2X0"/>
<dbReference type="PANTHER" id="PTHR33751">
    <property type="entry name" value="CBB3-TYPE CYTOCHROME C OXIDASE SUBUNIT FIXP"/>
    <property type="match status" value="1"/>
</dbReference>
<accession>A0A090Q2X0</accession>
<organism evidence="8 9">
    <name type="scientific">Nonlabens tegetincola</name>
    <dbReference type="NCBI Taxonomy" id="323273"/>
    <lineage>
        <taxon>Bacteria</taxon>
        <taxon>Pseudomonadati</taxon>
        <taxon>Bacteroidota</taxon>
        <taxon>Flavobacteriia</taxon>
        <taxon>Flavobacteriales</taxon>
        <taxon>Flavobacteriaceae</taxon>
        <taxon>Nonlabens</taxon>
    </lineage>
</organism>
<dbReference type="EC" id="1.9.3.1" evidence="8"/>
<dbReference type="Gene3D" id="1.10.760.10">
    <property type="entry name" value="Cytochrome c-like domain"/>
    <property type="match status" value="1"/>
</dbReference>
<keyword evidence="6" id="KW-0812">Transmembrane</keyword>
<name>A0A090Q2X0_9FLAO</name>
<feature type="transmembrane region" description="Helical" evidence="6">
    <location>
        <begin position="36"/>
        <end position="53"/>
    </location>
</feature>
<dbReference type="PROSITE" id="PS51007">
    <property type="entry name" value="CYTC"/>
    <property type="match status" value="1"/>
</dbReference>
<feature type="coiled-coil region" evidence="5">
    <location>
        <begin position="64"/>
        <end position="91"/>
    </location>
</feature>
<keyword evidence="6" id="KW-0472">Membrane</keyword>
<protein>
    <submittedName>
        <fullName evidence="8">Cytochrome c oxidase subunit CcoP</fullName>
        <ecNumber evidence="8">1.9.3.1</ecNumber>
    </submittedName>
</protein>
<evidence type="ECO:0000313" key="8">
    <source>
        <dbReference type="EMBL" id="GAK96522.1"/>
    </source>
</evidence>
<dbReference type="GO" id="GO:0020037">
    <property type="term" value="F:heme binding"/>
    <property type="evidence" value="ECO:0007669"/>
    <property type="project" value="InterPro"/>
</dbReference>
<keyword evidence="1 4" id="KW-0349">Heme</keyword>
<dbReference type="SUPFAM" id="SSF46626">
    <property type="entry name" value="Cytochrome c"/>
    <property type="match status" value="1"/>
</dbReference>
<evidence type="ECO:0000256" key="4">
    <source>
        <dbReference type="PROSITE-ProRule" id="PRU00433"/>
    </source>
</evidence>
<reference evidence="8" key="1">
    <citation type="journal article" date="2014" name="Genome Announc.">
        <title>Draft Genome Sequences of Marine Flavobacterium Nonlabens Strains NR17, NR24, NR27, NR32, NR33, and Ara13.</title>
        <authorList>
            <person name="Nakanishi M."/>
            <person name="Meirelles P."/>
            <person name="Suzuki R."/>
            <person name="Takatani N."/>
            <person name="Mino S."/>
            <person name="Suda W."/>
            <person name="Oshima K."/>
            <person name="Hattori M."/>
            <person name="Ohkuma M."/>
            <person name="Hosokawa M."/>
            <person name="Miyashita K."/>
            <person name="Thompson F.L."/>
            <person name="Niwa A."/>
            <person name="Sawabe T."/>
            <person name="Sawabe T."/>
        </authorList>
    </citation>
    <scope>NUCLEOTIDE SEQUENCE [LARGE SCALE GENOMIC DNA]</scope>
    <source>
        <strain evidence="8">JCM 19294</strain>
    </source>
</reference>
<dbReference type="eggNOG" id="COG2010">
    <property type="taxonomic scope" value="Bacteria"/>
</dbReference>
<dbReference type="InterPro" id="IPR050597">
    <property type="entry name" value="Cytochrome_c_Oxidase_Subunit"/>
</dbReference>
<comment type="caution">
    <text evidence="8">The sequence shown here is derived from an EMBL/GenBank/DDBJ whole genome shotgun (WGS) entry which is preliminary data.</text>
</comment>
<keyword evidence="9" id="KW-1185">Reference proteome</keyword>
<evidence type="ECO:0000256" key="5">
    <source>
        <dbReference type="SAM" id="Coils"/>
    </source>
</evidence>
<dbReference type="InterPro" id="IPR038414">
    <property type="entry name" value="CcoP_N_sf"/>
</dbReference>
<keyword evidence="8" id="KW-0560">Oxidoreductase</keyword>
<gene>
    <name evidence="8" type="ORF">JCM19294_2035</name>
</gene>
<dbReference type="InterPro" id="IPR009056">
    <property type="entry name" value="Cyt_c-like_dom"/>
</dbReference>
<evidence type="ECO:0000256" key="6">
    <source>
        <dbReference type="SAM" id="Phobius"/>
    </source>
</evidence>
<keyword evidence="3 4" id="KW-0408">Iron</keyword>
<dbReference type="Proteomes" id="UP000029221">
    <property type="component" value="Unassembled WGS sequence"/>
</dbReference>
<feature type="domain" description="Cytochrome c" evidence="7">
    <location>
        <begin position="101"/>
        <end position="181"/>
    </location>
</feature>
<dbReference type="Pfam" id="PF13442">
    <property type="entry name" value="Cytochrome_CBB3"/>
    <property type="match status" value="1"/>
</dbReference>
<proteinExistence type="predicted"/>
<dbReference type="GO" id="GO:0009055">
    <property type="term" value="F:electron transfer activity"/>
    <property type="evidence" value="ECO:0007669"/>
    <property type="project" value="InterPro"/>
</dbReference>
<evidence type="ECO:0000256" key="3">
    <source>
        <dbReference type="ARBA" id="ARBA00023004"/>
    </source>
</evidence>
<dbReference type="PANTHER" id="PTHR33751:SF1">
    <property type="entry name" value="CBB3-TYPE CYTOCHROME C OXIDASE SUBUNIT FIXP"/>
    <property type="match status" value="1"/>
</dbReference>
<evidence type="ECO:0000259" key="7">
    <source>
        <dbReference type="PROSITE" id="PS51007"/>
    </source>
</evidence>
<dbReference type="EMBL" id="BBML01000002">
    <property type="protein sequence ID" value="GAK96522.1"/>
    <property type="molecule type" value="Genomic_DNA"/>
</dbReference>
<dbReference type="Pfam" id="PF14715">
    <property type="entry name" value="FixP_N"/>
    <property type="match status" value="1"/>
</dbReference>
<evidence type="ECO:0000313" key="9">
    <source>
        <dbReference type="Proteomes" id="UP000029221"/>
    </source>
</evidence>